<dbReference type="InterPro" id="IPR044894">
    <property type="entry name" value="TubC_N_sf"/>
</dbReference>
<keyword evidence="6" id="KW-1185">Reference proteome</keyword>
<dbReference type="InterPro" id="IPR029058">
    <property type="entry name" value="AB_hydrolase_fold"/>
</dbReference>
<dbReference type="SUPFAM" id="SSF53474">
    <property type="entry name" value="alpha/beta-Hydrolases"/>
    <property type="match status" value="1"/>
</dbReference>
<dbReference type="InterPro" id="IPR013217">
    <property type="entry name" value="Methyltransf_12"/>
</dbReference>
<dbReference type="PROSITE" id="PS00455">
    <property type="entry name" value="AMP_BINDING"/>
    <property type="match status" value="2"/>
</dbReference>
<name>A0A433WN73_9BACT</name>
<dbReference type="InterPro" id="IPR041464">
    <property type="entry name" value="TubC_N"/>
</dbReference>
<dbReference type="Pfam" id="PF13193">
    <property type="entry name" value="AMP-binding_C"/>
    <property type="match status" value="2"/>
</dbReference>
<dbReference type="Pfam" id="PF00975">
    <property type="entry name" value="Thioesterase"/>
    <property type="match status" value="1"/>
</dbReference>
<dbReference type="NCBIfam" id="TIGR01733">
    <property type="entry name" value="AA-adenyl-dom"/>
    <property type="match status" value="2"/>
</dbReference>
<dbReference type="SUPFAM" id="SSF52777">
    <property type="entry name" value="CoA-dependent acyltransferases"/>
    <property type="match status" value="4"/>
</dbReference>
<dbReference type="Gene3D" id="3.40.50.150">
    <property type="entry name" value="Vaccinia Virus protein VP39"/>
    <property type="match status" value="1"/>
</dbReference>
<accession>A0A433WN73</accession>
<dbReference type="Gene3D" id="3.40.50.980">
    <property type="match status" value="4"/>
</dbReference>
<comment type="caution">
    <text evidence="5">The sequence shown here is derived from an EMBL/GenBank/DDBJ whole genome shotgun (WGS) entry which is preliminary data.</text>
</comment>
<dbReference type="Proteomes" id="UP000281028">
    <property type="component" value="Unassembled WGS sequence"/>
</dbReference>
<dbReference type="Gene3D" id="3.30.559.10">
    <property type="entry name" value="Chloramphenicol acetyltransferase-like domain"/>
    <property type="match status" value="2"/>
</dbReference>
<keyword evidence="4" id="KW-0677">Repeat</keyword>
<dbReference type="InterPro" id="IPR006162">
    <property type="entry name" value="Ppantetheine_attach_site"/>
</dbReference>
<keyword evidence="3" id="KW-0597">Phosphoprotein</keyword>
<dbReference type="GO" id="GO:0003824">
    <property type="term" value="F:catalytic activity"/>
    <property type="evidence" value="ECO:0007669"/>
    <property type="project" value="InterPro"/>
</dbReference>
<dbReference type="FunFam" id="3.40.50.980:FF:000002">
    <property type="entry name" value="Enterobactin synthetase component F"/>
    <property type="match status" value="1"/>
</dbReference>
<dbReference type="CDD" id="cd05930">
    <property type="entry name" value="A_NRPS"/>
    <property type="match status" value="1"/>
</dbReference>
<dbReference type="InterPro" id="IPR042099">
    <property type="entry name" value="ANL_N_sf"/>
</dbReference>
<dbReference type="InterPro" id="IPR001031">
    <property type="entry name" value="Thioesterase"/>
</dbReference>
<keyword evidence="2" id="KW-0596">Phosphopantetheine</keyword>
<dbReference type="FunFam" id="3.40.50.980:FF:000001">
    <property type="entry name" value="Non-ribosomal peptide synthetase"/>
    <property type="match status" value="1"/>
</dbReference>
<evidence type="ECO:0000256" key="3">
    <source>
        <dbReference type="ARBA" id="ARBA00022553"/>
    </source>
</evidence>
<dbReference type="SUPFAM" id="SSF47336">
    <property type="entry name" value="ACP-like"/>
    <property type="match status" value="2"/>
</dbReference>
<dbReference type="InterPro" id="IPR045851">
    <property type="entry name" value="AMP-bd_C_sf"/>
</dbReference>
<proteinExistence type="predicted"/>
<dbReference type="Gene3D" id="3.30.300.30">
    <property type="match status" value="2"/>
</dbReference>
<sequence>MKEFLAKLRKQNIHLSLDNGDISVKFLSENIDTDLIQEIRTKKQDLVSYLSSLNKSAFSGIMPVAVQADYPASSAQKRLWTVSQLNEANAAYNVPLICNFDGDLDIPALEAAFRQLIGRHEILRTIFRENENGELRQRIYADGAQNFAIHRKDLRDAILPETAARQQVEAITSRRFILTEGPLLTADLLQLDTSRYVLVCVMHHIISDGWSTGVMMNELMSAYNAFTTGITTAPAPLRIQYKDYAAWQTRELSGDRLASHRQYWLQQFDGVLPLLDFAADRQRPVIKTYNGATVSREIDPLLLRGFRQLLQQEGATLFMGLLTVLKALLYRYTGQEDIVIGSPVAGRDHIDLENQIGFYVNMLALRTRLEKDDSFRDLLRKVKQVTLGAYEHQVYPFDALVSDVYTAADPGRHPLFDIVLALQNMNDGSDGAQQPATTGPLTISPYSGAERVVSLFDLRIDCREAGDQLYFMIEYNTDIYDKDRIERLADNLSGMLQAVVQTPAAPLFSIPYLHAAELKLLTGNVNNAAYPENETIVSLFEAQAGRTPDAAAVVLDNQSLTYRQLDEYANRIAHFLMNKASLLREEGVAVMLNRTPDCIAALLGILKAGGMYVPLEPDQPEERLKFMLRDAGIRVLLTEKAFIEMANRLQWVCDELDIYCCLDSGDVHHEKEQQENVMMARELWDHVGENAVDQITGGGWGNSFTGGAIAAAEMEEYAMNAYLKLQPLLHRNMRVLEIGCSSGLTLSKVAPEVGYYLGTDLSPVIIGNTRQMAAEKGWTHVRLQVGIAHQIGDISEKDFDLVIINSVIQHFHGHNYLRDVLQQAASLVKDNGWIFIGDIMDTARKENLIADLTAFRATHKGKGLQTKTDFSADLFIAKGFLEDLVAEDNPFKTVEITEKICTIENELTRYRYDALLTVDKTTAGISTAQRRNKWQYSNTAVLEQSSARPAVPLLPHNLAYLIYTSGTTGQPKGVQVQHNNVVRLFMTSPSLFDFNQADVWTMFHSYSFDFSVWEMYGALLFGGKLVLVPKEVAQDAGAYLQLLSREGATVLNQTPSAFYNLSAEILQAADLPLQLRYVIFGGEALSPAKLKDFHAVCPGVRLINMYGITETTVHVTFKEMTATEIGQGISNIGQPIPTLSCYVLDARRELLPVGVPGELYIGGAGVARGYLRRPELTAQRFLPDTFGGAGSLYRSGDKVKLLAGGEMEYLGRMDHQVKIRGYRIETGEIETCLQQQEGVDKVKVIAREDRDGNKYLAAYFTGDTDTNVKELRAALEKELPQYMVPSFLIQVTGFPLTRNGKADTSRLPDPLSPAIREAAGYVAPVNTMEQLLAAIWEDILGRDRISRNDNFFELGGHSLKAMQVKSRIQKELGKQVVLKDLFQHNTISSLAQLLENNYHTGVYVSIPRLPEQESFPASYSQRRFWALSQLNESAVAYNMPGALFLHGPLDLDALQQAINWEITRHESLRTVFRPDDAGDIRQFVLPAAATACPVVFMDISREPDTGAILKRLYESDQNTVFDLATELLLKVKVIKIAEDKHALFYLMHHIICDGWSMEILAAELGEAYSCFTAGQTPDWAPLEIQYRDYASWKSKQPVAENEAYWLQQFTGDIPVHTLPSDHPRPARKSYRGGSIEKQLPDEVVRALKALCAQEDATLFMGLLAVLNALFYRYTGQEDMVVGTPTAGREHQELEKQVGLYLNTLALRTRFSGTDSFHALLANVKNVLLNGHSHGAYPFDLLIEKLQLGKDPGRSPLFDICMVLQNQRDTNLGTGYRAMKGLEIAPFENGEQTASQFDLLFNFNEKEEELYLLLNYSTDLFTEATMQRLYDHYVQLLRAVTAVPQEPLCEVNYLTTAEVQQVVEEFNNTAEVFPAGTIMELIEQQVAAHPQRPAVVYADRTLTYAALQERANALAIRLREDYHLTRGDVAAVMMDRSEYMVIALLALLRMGVAYVPVDPDYPEERRRYMLTHAKAAVVLTDESHRSKAGVYPLAIVSGLLDSTPETTHWEAMAAQPEDTAYVIFTSGSTGQPKGCMITHHNLANYIQWANGFYFEEAAAGNWGLITSLAFDLTVTSIYTALTRGRTVYAGDAGKDIRQLLEDCFRHPDIDTLKLTPSHIALLQGMEITTTAIRRVICGGEQLAGAHVEALRHIHPDIRVYNEYGPTETTVGCVACEVAPVPGVLPIGQPAANTAIYILDEAGNICPPGVYGEMYIGGHGVGSGYLHDSEQTGRRFVSHPFRPGTRVYCSGDIGRWRPDGSLQFAGRKDNQVKINGYRIETGDIEQAILQQPGITGAAVLPGEAKEGTERYLSAYYAAPASLQPEMLRAALQQQLPAYMLPRYIVRLDAMPVTVHGKLNTAGLPDPRIAGPAADAYTAPADEVEAQLVSIWEAVLERKKIGTLDNFFELGGNSLNILRLSAAIRKNMGVEVGLRDVLTYPTIAQLRRERFSGKEAVAAPAGMHLFNAPHKSSRKNVFFLPPASGISYWYSELLQALQQDVNGYFLNLRGIFDDGNPYGTIDELIREFLGYVLSAAVPGEPVFLAGYSSGGPMAAIIASMLEAKGYRTVLFLLDAVPKEVYTEPITARETFVSTIFPDIDRFSKLAAAVAINADRAAVDKFLDMAFNFHCLWPDFRQPDITCAANAYVFVSPPLQADLSSFRKWETYITGELQYIMLEEGDHMQLLQYGGNIDRIAACIRKALRFFE</sequence>
<dbReference type="Gene3D" id="1.10.1200.10">
    <property type="entry name" value="ACP-like"/>
    <property type="match status" value="2"/>
</dbReference>
<dbReference type="PANTHER" id="PTHR45527">
    <property type="entry name" value="NONRIBOSOMAL PEPTIDE SYNTHETASE"/>
    <property type="match status" value="1"/>
</dbReference>
<evidence type="ECO:0000256" key="1">
    <source>
        <dbReference type="ARBA" id="ARBA00001957"/>
    </source>
</evidence>
<dbReference type="InterPro" id="IPR036736">
    <property type="entry name" value="ACP-like_sf"/>
</dbReference>
<dbReference type="InterPro" id="IPR010071">
    <property type="entry name" value="AA_adenyl_dom"/>
</dbReference>
<comment type="cofactor">
    <cofactor evidence="1">
        <name>pantetheine 4'-phosphate</name>
        <dbReference type="ChEBI" id="CHEBI:47942"/>
    </cofactor>
</comment>
<dbReference type="PROSITE" id="PS00012">
    <property type="entry name" value="PHOSPHOPANTETHEINE"/>
    <property type="match status" value="1"/>
</dbReference>
<reference evidence="5" key="1">
    <citation type="submission" date="2020-05" db="EMBL/GenBank/DDBJ databases">
        <title>Chitinophaga laudate sp. nov., isolated from a tropical peat swamp.</title>
        <authorList>
            <person name="Goh C.B.S."/>
            <person name="Lee M.S."/>
            <person name="Parimannan S."/>
            <person name="Pasbakhsh P."/>
            <person name="Yule C.M."/>
            <person name="Rajandas H."/>
            <person name="Loke S."/>
            <person name="Croft L."/>
            <person name="Tan J.B.L."/>
        </authorList>
    </citation>
    <scope>NUCLEOTIDE SEQUENCE</scope>
    <source>
        <strain evidence="5">Mgbs1</strain>
    </source>
</reference>
<dbReference type="Pfam" id="PF00550">
    <property type="entry name" value="PP-binding"/>
    <property type="match status" value="2"/>
</dbReference>
<dbReference type="Pfam" id="PF18563">
    <property type="entry name" value="TubC_N"/>
    <property type="match status" value="1"/>
</dbReference>
<dbReference type="InterPro" id="IPR009081">
    <property type="entry name" value="PP-bd_ACP"/>
</dbReference>
<dbReference type="InterPro" id="IPR020845">
    <property type="entry name" value="AMP-binding_CS"/>
</dbReference>
<dbReference type="InterPro" id="IPR023213">
    <property type="entry name" value="CAT-like_dom_sf"/>
</dbReference>
<dbReference type="InterPro" id="IPR001242">
    <property type="entry name" value="Condensation_dom"/>
</dbReference>
<dbReference type="Pfam" id="PF00501">
    <property type="entry name" value="AMP-binding"/>
    <property type="match status" value="3"/>
</dbReference>
<evidence type="ECO:0000256" key="2">
    <source>
        <dbReference type="ARBA" id="ARBA00022450"/>
    </source>
</evidence>
<dbReference type="SMART" id="SM00823">
    <property type="entry name" value="PKS_PP"/>
    <property type="match status" value="2"/>
</dbReference>
<dbReference type="Gene3D" id="3.30.559.30">
    <property type="entry name" value="Nonribosomal peptide synthetase, condensation domain"/>
    <property type="match status" value="2"/>
</dbReference>
<dbReference type="PANTHER" id="PTHR45527:SF1">
    <property type="entry name" value="FATTY ACID SYNTHASE"/>
    <property type="match status" value="1"/>
</dbReference>
<dbReference type="InterPro" id="IPR020806">
    <property type="entry name" value="PKS_PP-bd"/>
</dbReference>
<dbReference type="InterPro" id="IPR025110">
    <property type="entry name" value="AMP-bd_C"/>
</dbReference>
<dbReference type="Gene3D" id="3.40.50.1820">
    <property type="entry name" value="alpha/beta hydrolase"/>
    <property type="match status" value="1"/>
</dbReference>
<organism evidence="5 6">
    <name type="scientific">Chitinophaga solisilvae</name>
    <dbReference type="NCBI Taxonomy" id="1233460"/>
    <lineage>
        <taxon>Bacteria</taxon>
        <taxon>Pseudomonadati</taxon>
        <taxon>Bacteroidota</taxon>
        <taxon>Chitinophagia</taxon>
        <taxon>Chitinophagales</taxon>
        <taxon>Chitinophagaceae</taxon>
        <taxon>Chitinophaga</taxon>
    </lineage>
</organism>
<dbReference type="Gene3D" id="1.10.10.1830">
    <property type="entry name" value="Non-ribosomal peptide synthase, adenylation domain"/>
    <property type="match status" value="1"/>
</dbReference>
<dbReference type="PROSITE" id="PS50075">
    <property type="entry name" value="CARRIER"/>
    <property type="match status" value="2"/>
</dbReference>
<dbReference type="GO" id="GO:0031177">
    <property type="term" value="F:phosphopantetheine binding"/>
    <property type="evidence" value="ECO:0007669"/>
    <property type="project" value="InterPro"/>
</dbReference>
<dbReference type="GO" id="GO:0009403">
    <property type="term" value="P:toxin biosynthetic process"/>
    <property type="evidence" value="ECO:0007669"/>
    <property type="project" value="UniProtKB-ARBA"/>
</dbReference>
<dbReference type="SUPFAM" id="SSF53335">
    <property type="entry name" value="S-adenosyl-L-methionine-dependent methyltransferases"/>
    <property type="match status" value="1"/>
</dbReference>
<evidence type="ECO:0000313" key="5">
    <source>
        <dbReference type="EMBL" id="NSL86198.1"/>
    </source>
</evidence>
<dbReference type="GO" id="GO:0043041">
    <property type="term" value="P:amino acid activation for nonribosomal peptide biosynthetic process"/>
    <property type="evidence" value="ECO:0007669"/>
    <property type="project" value="TreeGrafter"/>
</dbReference>
<dbReference type="EMBL" id="RIAR02000001">
    <property type="protein sequence ID" value="NSL86198.1"/>
    <property type="molecule type" value="Genomic_DNA"/>
</dbReference>
<dbReference type="Gene3D" id="3.40.50.12780">
    <property type="entry name" value="N-terminal domain of ligase-like"/>
    <property type="match status" value="1"/>
</dbReference>
<dbReference type="NCBIfam" id="NF003417">
    <property type="entry name" value="PRK04813.1"/>
    <property type="match status" value="3"/>
</dbReference>
<dbReference type="InterPro" id="IPR000873">
    <property type="entry name" value="AMP-dep_synth/lig_dom"/>
</dbReference>
<dbReference type="SUPFAM" id="SSF56801">
    <property type="entry name" value="Acetyl-CoA synthetase-like"/>
    <property type="match status" value="2"/>
</dbReference>
<evidence type="ECO:0000313" key="6">
    <source>
        <dbReference type="Proteomes" id="UP000281028"/>
    </source>
</evidence>
<dbReference type="OrthoDB" id="9778690at2"/>
<dbReference type="Gene3D" id="2.30.38.10">
    <property type="entry name" value="Luciferase, Domain 3"/>
    <property type="match status" value="1"/>
</dbReference>
<dbReference type="InterPro" id="IPR029063">
    <property type="entry name" value="SAM-dependent_MTases_sf"/>
</dbReference>
<dbReference type="GO" id="GO:0005829">
    <property type="term" value="C:cytosol"/>
    <property type="evidence" value="ECO:0007669"/>
    <property type="project" value="TreeGrafter"/>
</dbReference>
<dbReference type="CDD" id="cd19531">
    <property type="entry name" value="LCL_NRPS-like"/>
    <property type="match status" value="2"/>
</dbReference>
<dbReference type="Pfam" id="PF00668">
    <property type="entry name" value="Condensation"/>
    <property type="match status" value="2"/>
</dbReference>
<gene>
    <name evidence="5" type="ORF">ECE50_005125</name>
</gene>
<protein>
    <submittedName>
        <fullName evidence="5">Amino acid adenylation domain-containing protein</fullName>
    </submittedName>
</protein>
<evidence type="ECO:0000256" key="4">
    <source>
        <dbReference type="ARBA" id="ARBA00022737"/>
    </source>
</evidence>
<dbReference type="FunFam" id="1.10.1200.10:FF:000005">
    <property type="entry name" value="Nonribosomal peptide synthetase 1"/>
    <property type="match status" value="1"/>
</dbReference>
<dbReference type="Pfam" id="PF08242">
    <property type="entry name" value="Methyltransf_12"/>
    <property type="match status" value="1"/>
</dbReference>
<dbReference type="CDD" id="cd02440">
    <property type="entry name" value="AdoMet_MTases"/>
    <property type="match status" value="1"/>
</dbReference>